<dbReference type="eggNOG" id="COG0457">
    <property type="taxonomic scope" value="Bacteria"/>
</dbReference>
<gene>
    <name evidence="1" type="ORF">ThimaDRAFT_3194</name>
</gene>
<dbReference type="EMBL" id="AFWV01000010">
    <property type="protein sequence ID" value="EGV17649.1"/>
    <property type="molecule type" value="Genomic_DNA"/>
</dbReference>
<dbReference type="GO" id="GO:0006044">
    <property type="term" value="P:N-acetylglucosamine metabolic process"/>
    <property type="evidence" value="ECO:0007669"/>
    <property type="project" value="TreeGrafter"/>
</dbReference>
<keyword evidence="2" id="KW-1185">Reference proteome</keyword>
<evidence type="ECO:0000313" key="2">
    <source>
        <dbReference type="Proteomes" id="UP000005459"/>
    </source>
</evidence>
<evidence type="ECO:0000313" key="1">
    <source>
        <dbReference type="EMBL" id="EGV17649.1"/>
    </source>
</evidence>
<dbReference type="InterPro" id="IPR027417">
    <property type="entry name" value="P-loop_NTPase"/>
</dbReference>
<dbReference type="AlphaFoldDB" id="F9UE92"/>
<name>F9UE92_9GAMM</name>
<dbReference type="STRING" id="768671.ThimaDRAFT_3194"/>
<sequence>MKADPEFITPVFLVGARRSGTTLFRMCLNGHPDVSWDRGWEFAVNFIDDHGRVLKHFDAERPQTSRTSSIEDIRSYLNNKAHTARGKKKILGVTVHVGFEKIPYLYSDAKYIHLIRDPRDIAISSVKLGWSGSYYYAPDIWVAAEQEWEELSAVIDKRAWIELRYEDFVTHPEAELRRVCEFIGIDYTEKLFDYTKTTKYNYPKESLAYRWESQLRKDEVQLIESRVGGYLQKRGYQASQYPVLEIKGLKALELKIRNFAGIKARGIADEGLSLYMIGLLGRKLGLKSLIDLHDVKLRGIKQKHVEKLEKDY</sequence>
<reference evidence="1 2" key="1">
    <citation type="submission" date="2011-06" db="EMBL/GenBank/DDBJ databases">
        <title>The draft genome of Thiocapsa marina 5811.</title>
        <authorList>
            <consortium name="US DOE Joint Genome Institute (JGI-PGF)"/>
            <person name="Lucas S."/>
            <person name="Han J."/>
            <person name="Cheng J.-F."/>
            <person name="Goodwin L."/>
            <person name="Pitluck S."/>
            <person name="Peters L."/>
            <person name="Land M.L."/>
            <person name="Hauser L."/>
            <person name="Vogl K."/>
            <person name="Liu Z."/>
            <person name="Imhoff J."/>
            <person name="Thiel V."/>
            <person name="Frigaard N.-U."/>
            <person name="Bryant D."/>
            <person name="Woyke T.J."/>
        </authorList>
    </citation>
    <scope>NUCLEOTIDE SEQUENCE [LARGE SCALE GENOMIC DNA]</scope>
    <source>
        <strain evidence="1 2">5811</strain>
    </source>
</reference>
<accession>F9UE92</accession>
<dbReference type="PANTHER" id="PTHR10704:SF44">
    <property type="entry name" value="LD35051P-RELATED"/>
    <property type="match status" value="1"/>
</dbReference>
<dbReference type="InterPro" id="IPR051135">
    <property type="entry name" value="Gal/GlcNAc/GalNAc_ST"/>
</dbReference>
<dbReference type="GO" id="GO:0006790">
    <property type="term" value="P:sulfur compound metabolic process"/>
    <property type="evidence" value="ECO:0007669"/>
    <property type="project" value="TreeGrafter"/>
</dbReference>
<dbReference type="SUPFAM" id="SSF52540">
    <property type="entry name" value="P-loop containing nucleoside triphosphate hydrolases"/>
    <property type="match status" value="1"/>
</dbReference>
<proteinExistence type="predicted"/>
<dbReference type="Pfam" id="PF13469">
    <property type="entry name" value="Sulfotransfer_3"/>
    <property type="match status" value="1"/>
</dbReference>
<dbReference type="OrthoDB" id="9815894at2"/>
<dbReference type="RefSeq" id="WP_007194066.1">
    <property type="nucleotide sequence ID" value="NZ_AFWV01000010.1"/>
</dbReference>
<dbReference type="Proteomes" id="UP000005459">
    <property type="component" value="Unassembled WGS sequence"/>
</dbReference>
<dbReference type="PANTHER" id="PTHR10704">
    <property type="entry name" value="CARBOHYDRATE SULFOTRANSFERASE"/>
    <property type="match status" value="1"/>
</dbReference>
<protein>
    <submittedName>
        <fullName evidence="1">Sulfotransferase</fullName>
    </submittedName>
</protein>
<dbReference type="GO" id="GO:0001517">
    <property type="term" value="F:N-acetylglucosamine 6-O-sulfotransferase activity"/>
    <property type="evidence" value="ECO:0007669"/>
    <property type="project" value="TreeGrafter"/>
</dbReference>
<keyword evidence="1" id="KW-0808">Transferase</keyword>
<organism evidence="1 2">
    <name type="scientific">Thiocapsa marina 5811</name>
    <dbReference type="NCBI Taxonomy" id="768671"/>
    <lineage>
        <taxon>Bacteria</taxon>
        <taxon>Pseudomonadati</taxon>
        <taxon>Pseudomonadota</taxon>
        <taxon>Gammaproteobacteria</taxon>
        <taxon>Chromatiales</taxon>
        <taxon>Chromatiaceae</taxon>
        <taxon>Thiocapsa</taxon>
    </lineage>
</organism>
<dbReference type="Gene3D" id="3.40.50.300">
    <property type="entry name" value="P-loop containing nucleotide triphosphate hydrolases"/>
    <property type="match status" value="1"/>
</dbReference>